<protein>
    <submittedName>
        <fullName evidence="1">Uncharacterized protein</fullName>
    </submittedName>
</protein>
<evidence type="ECO:0000313" key="1">
    <source>
        <dbReference type="EMBL" id="JAD90743.1"/>
    </source>
</evidence>
<dbReference type="EMBL" id="GBRH01207152">
    <property type="protein sequence ID" value="JAD90743.1"/>
    <property type="molecule type" value="Transcribed_RNA"/>
</dbReference>
<organism evidence="1">
    <name type="scientific">Arundo donax</name>
    <name type="common">Giant reed</name>
    <name type="synonym">Donax arundinaceus</name>
    <dbReference type="NCBI Taxonomy" id="35708"/>
    <lineage>
        <taxon>Eukaryota</taxon>
        <taxon>Viridiplantae</taxon>
        <taxon>Streptophyta</taxon>
        <taxon>Embryophyta</taxon>
        <taxon>Tracheophyta</taxon>
        <taxon>Spermatophyta</taxon>
        <taxon>Magnoliopsida</taxon>
        <taxon>Liliopsida</taxon>
        <taxon>Poales</taxon>
        <taxon>Poaceae</taxon>
        <taxon>PACMAD clade</taxon>
        <taxon>Arundinoideae</taxon>
        <taxon>Arundineae</taxon>
        <taxon>Arundo</taxon>
    </lineage>
</organism>
<accession>A0A0A9DVM0</accession>
<reference evidence="1" key="2">
    <citation type="journal article" date="2015" name="Data Brief">
        <title>Shoot transcriptome of the giant reed, Arundo donax.</title>
        <authorList>
            <person name="Barrero R.A."/>
            <person name="Guerrero F.D."/>
            <person name="Moolhuijzen P."/>
            <person name="Goolsby J.A."/>
            <person name="Tidwell J."/>
            <person name="Bellgard S.E."/>
            <person name="Bellgard M.I."/>
        </authorList>
    </citation>
    <scope>NUCLEOTIDE SEQUENCE</scope>
    <source>
        <tissue evidence="1">Shoot tissue taken approximately 20 cm above the soil surface</tissue>
    </source>
</reference>
<dbReference type="AlphaFoldDB" id="A0A0A9DVM0"/>
<proteinExistence type="predicted"/>
<name>A0A0A9DVM0_ARUDO</name>
<reference evidence="1" key="1">
    <citation type="submission" date="2014-09" db="EMBL/GenBank/DDBJ databases">
        <authorList>
            <person name="Magalhaes I.L.F."/>
            <person name="Oliveira U."/>
            <person name="Santos F.R."/>
            <person name="Vidigal T.H.D.A."/>
            <person name="Brescovit A.D."/>
            <person name="Santos A.J."/>
        </authorList>
    </citation>
    <scope>NUCLEOTIDE SEQUENCE</scope>
    <source>
        <tissue evidence="1">Shoot tissue taken approximately 20 cm above the soil surface</tissue>
    </source>
</reference>
<sequence>MGFGRHPFYGENYNHILFFGLIPFPTYGLPSNSRSEVDTSVASLVKSFASIIINHRLCNMDSKI</sequence>